<name>A0AAN8MWN3_9PEZI</name>
<sequence>MKHPCGIYALHAVLITALSSASIEGSGSKHHLAKRMISHSAADYVGGFLRVSQSEISGWTTKHSSELTYYLKYSKEVREKLAELKTEPYISMLRAYSKEYIKEKSPGDPFAFVSWQEFINQDLLTALHRPWEEKWGMPDFTLSPEDRTKGLSPELLQVYPRAEIENEEAFDNRPLLLSTEISTVEYLTEFSLPFASISLLTTWLFNTVTLPVAFGEVQKDSLYIELDRRERIEDSLKAIHVHLGTIIEGLKGFDLQNQFSGNIIIPPESAQPIVDAIQKTIVRWERTQDVVGVMSTITNLLKKEPQ</sequence>
<comment type="caution">
    <text evidence="2">The sequence shown here is derived from an EMBL/GenBank/DDBJ whole genome shotgun (WGS) entry which is preliminary data.</text>
</comment>
<dbReference type="EMBL" id="JAVHNR010000002">
    <property type="protein sequence ID" value="KAK6350384.1"/>
    <property type="molecule type" value="Genomic_DNA"/>
</dbReference>
<protein>
    <submittedName>
        <fullName evidence="2">Uncharacterized protein</fullName>
    </submittedName>
</protein>
<feature type="signal peptide" evidence="1">
    <location>
        <begin position="1"/>
        <end position="20"/>
    </location>
</feature>
<accession>A0AAN8MWN3</accession>
<evidence type="ECO:0000313" key="3">
    <source>
        <dbReference type="Proteomes" id="UP001313282"/>
    </source>
</evidence>
<dbReference type="AlphaFoldDB" id="A0AAN8MWN3"/>
<dbReference type="Proteomes" id="UP001313282">
    <property type="component" value="Unassembled WGS sequence"/>
</dbReference>
<reference evidence="2 3" key="1">
    <citation type="submission" date="2019-10" db="EMBL/GenBank/DDBJ databases">
        <authorList>
            <person name="Palmer J.M."/>
        </authorList>
    </citation>
    <scope>NUCLEOTIDE SEQUENCE [LARGE SCALE GENOMIC DNA]</scope>
    <source>
        <strain evidence="2 3">TWF718</strain>
    </source>
</reference>
<feature type="chain" id="PRO_5043053259" evidence="1">
    <location>
        <begin position="21"/>
        <end position="306"/>
    </location>
</feature>
<keyword evidence="3" id="KW-1185">Reference proteome</keyword>
<organism evidence="2 3">
    <name type="scientific">Orbilia javanica</name>
    <dbReference type="NCBI Taxonomy" id="47235"/>
    <lineage>
        <taxon>Eukaryota</taxon>
        <taxon>Fungi</taxon>
        <taxon>Dikarya</taxon>
        <taxon>Ascomycota</taxon>
        <taxon>Pezizomycotina</taxon>
        <taxon>Orbiliomycetes</taxon>
        <taxon>Orbiliales</taxon>
        <taxon>Orbiliaceae</taxon>
        <taxon>Orbilia</taxon>
    </lineage>
</organism>
<gene>
    <name evidence="2" type="ORF">TWF718_003577</name>
</gene>
<evidence type="ECO:0000256" key="1">
    <source>
        <dbReference type="SAM" id="SignalP"/>
    </source>
</evidence>
<keyword evidence="1" id="KW-0732">Signal</keyword>
<evidence type="ECO:0000313" key="2">
    <source>
        <dbReference type="EMBL" id="KAK6350384.1"/>
    </source>
</evidence>
<proteinExistence type="predicted"/>